<dbReference type="SMART" id="SM00867">
    <property type="entry name" value="YceI"/>
    <property type="match status" value="1"/>
</dbReference>
<proteinExistence type="predicted"/>
<protein>
    <submittedName>
        <fullName evidence="3">Polyisoprenoid-binding protein</fullName>
    </submittedName>
</protein>
<feature type="domain" description="Lipid/polyisoprenoid-binding YceI-like" evidence="2">
    <location>
        <begin position="20"/>
        <end position="176"/>
    </location>
</feature>
<dbReference type="InterPro" id="IPR007372">
    <property type="entry name" value="Lipid/polyisoprenoid-bd_YceI"/>
</dbReference>
<reference evidence="3 4" key="1">
    <citation type="submission" date="2019-12" db="EMBL/GenBank/DDBJ databases">
        <title>Chitinophaga sp. strain ysch24 (GDMCC 1.1355), whole genome shotgun sequence.</title>
        <authorList>
            <person name="Zhang X."/>
        </authorList>
    </citation>
    <scope>NUCLEOTIDE SEQUENCE [LARGE SCALE GENOMIC DNA]</scope>
    <source>
        <strain evidence="4">ysch24</strain>
    </source>
</reference>
<dbReference type="EMBL" id="WRXN01000015">
    <property type="protein sequence ID" value="MVT11667.1"/>
    <property type="molecule type" value="Genomic_DNA"/>
</dbReference>
<comment type="caution">
    <text evidence="3">The sequence shown here is derived from an EMBL/GenBank/DDBJ whole genome shotgun (WGS) entry which is preliminary data.</text>
</comment>
<dbReference type="SUPFAM" id="SSF101874">
    <property type="entry name" value="YceI-like"/>
    <property type="match status" value="1"/>
</dbReference>
<sequence length="177" mass="18893">MKKLLLPVAAVVVLAASAFTYAITQDLKIKEGYAVKFSGSGANGVFKDLKGQVIFDENNPGTAKFDVTIDVKSINTGNGLKNSHAKGSKWFDAAKYPVIHFVSSKVTKTGAGYQAEGVLEMHGVKKPLIIPFTYAKQGTGGTFHGVFNVNRTDFGIGEPGGRVDDIFKLEVNVPVAQ</sequence>
<feature type="signal peptide" evidence="1">
    <location>
        <begin position="1"/>
        <end position="22"/>
    </location>
</feature>
<organism evidence="3 4">
    <name type="scientific">Chitinophaga tropicalis</name>
    <dbReference type="NCBI Taxonomy" id="2683588"/>
    <lineage>
        <taxon>Bacteria</taxon>
        <taxon>Pseudomonadati</taxon>
        <taxon>Bacteroidota</taxon>
        <taxon>Chitinophagia</taxon>
        <taxon>Chitinophagales</taxon>
        <taxon>Chitinophagaceae</taxon>
        <taxon>Chitinophaga</taxon>
    </lineage>
</organism>
<evidence type="ECO:0000313" key="4">
    <source>
        <dbReference type="Proteomes" id="UP000461730"/>
    </source>
</evidence>
<keyword evidence="4" id="KW-1185">Reference proteome</keyword>
<accession>A0A7K1UBA8</accession>
<evidence type="ECO:0000256" key="1">
    <source>
        <dbReference type="SAM" id="SignalP"/>
    </source>
</evidence>
<dbReference type="PANTHER" id="PTHR34406">
    <property type="entry name" value="PROTEIN YCEI"/>
    <property type="match status" value="1"/>
</dbReference>
<evidence type="ECO:0000313" key="3">
    <source>
        <dbReference type="EMBL" id="MVT11667.1"/>
    </source>
</evidence>
<name>A0A7K1UBA8_9BACT</name>
<dbReference type="Gene3D" id="2.40.128.110">
    <property type="entry name" value="Lipid/polyisoprenoid-binding, YceI-like"/>
    <property type="match status" value="1"/>
</dbReference>
<dbReference type="InterPro" id="IPR036761">
    <property type="entry name" value="TTHA0802/YceI-like_sf"/>
</dbReference>
<feature type="chain" id="PRO_5029853560" evidence="1">
    <location>
        <begin position="23"/>
        <end position="177"/>
    </location>
</feature>
<keyword evidence="1" id="KW-0732">Signal</keyword>
<dbReference type="Proteomes" id="UP000461730">
    <property type="component" value="Unassembled WGS sequence"/>
</dbReference>
<dbReference type="Pfam" id="PF04264">
    <property type="entry name" value="YceI"/>
    <property type="match status" value="1"/>
</dbReference>
<evidence type="ECO:0000259" key="2">
    <source>
        <dbReference type="SMART" id="SM00867"/>
    </source>
</evidence>
<dbReference type="AlphaFoldDB" id="A0A7K1UBA8"/>
<gene>
    <name evidence="3" type="ORF">GO493_25615</name>
</gene>
<dbReference type="PANTHER" id="PTHR34406:SF1">
    <property type="entry name" value="PROTEIN YCEI"/>
    <property type="match status" value="1"/>
</dbReference>